<organism evidence="5">
    <name type="scientific">freshwater metagenome</name>
    <dbReference type="NCBI Taxonomy" id="449393"/>
    <lineage>
        <taxon>unclassified sequences</taxon>
        <taxon>metagenomes</taxon>
        <taxon>ecological metagenomes</taxon>
    </lineage>
</organism>
<protein>
    <recommendedName>
        <fullName evidence="4">HTH gntR-type domain-containing protein</fullName>
    </recommendedName>
</protein>
<keyword evidence="2" id="KW-0238">DNA-binding</keyword>
<evidence type="ECO:0000256" key="1">
    <source>
        <dbReference type="ARBA" id="ARBA00023015"/>
    </source>
</evidence>
<comment type="caution">
    <text evidence="5">The sequence shown here is derived from an EMBL/GenBank/DDBJ whole genome shotgun (WGS) entry which is preliminary data.</text>
</comment>
<dbReference type="GO" id="GO:0003700">
    <property type="term" value="F:DNA-binding transcription factor activity"/>
    <property type="evidence" value="ECO:0007669"/>
    <property type="project" value="InterPro"/>
</dbReference>
<accession>A0A094Q8Q6</accession>
<evidence type="ECO:0000256" key="3">
    <source>
        <dbReference type="ARBA" id="ARBA00023163"/>
    </source>
</evidence>
<name>A0A094Q8Q6_9ZZZZ</name>
<dbReference type="EMBL" id="JNSL01000027">
    <property type="protein sequence ID" value="KGA19782.1"/>
    <property type="molecule type" value="Genomic_DNA"/>
</dbReference>
<dbReference type="SMART" id="SM00895">
    <property type="entry name" value="FCD"/>
    <property type="match status" value="1"/>
</dbReference>
<sequence>MESTFNSISGSRSSISGLQKIVIEGIGKTIVGGGVLPGEFLPTEPELGSTYNVSRTSVREAMRVLAAKGLVEIRQKVGTRVQSVEHWNIFDSDILRWHHEEGRGDAVMLDLIELRQILEPAAAKLAASRANMNQHRSLNSAIQAMQNQLDNHEGFARADVDFHIAVYEASQNSFLHQFGTVVADFLQRVFLIQQEVVRDRESLEIDVQLHNEVYEAINRGDGDLAADKMLTVVLEGKNSLIEALKFDVNSKYPGRRGE</sequence>
<dbReference type="PROSITE" id="PS50949">
    <property type="entry name" value="HTH_GNTR"/>
    <property type="match status" value="1"/>
</dbReference>
<keyword evidence="3" id="KW-0804">Transcription</keyword>
<dbReference type="PANTHER" id="PTHR43537">
    <property type="entry name" value="TRANSCRIPTIONAL REGULATOR, GNTR FAMILY"/>
    <property type="match status" value="1"/>
</dbReference>
<evidence type="ECO:0000313" key="5">
    <source>
        <dbReference type="EMBL" id="KGA19782.1"/>
    </source>
</evidence>
<feature type="domain" description="HTH gntR-type" evidence="4">
    <location>
        <begin position="16"/>
        <end position="84"/>
    </location>
</feature>
<dbReference type="AlphaFoldDB" id="A0A094Q8Q6"/>
<gene>
    <name evidence="5" type="ORF">GM51_6110</name>
</gene>
<dbReference type="Pfam" id="PF00392">
    <property type="entry name" value="GntR"/>
    <property type="match status" value="1"/>
</dbReference>
<dbReference type="Gene3D" id="1.10.10.10">
    <property type="entry name" value="Winged helix-like DNA-binding domain superfamily/Winged helix DNA-binding domain"/>
    <property type="match status" value="1"/>
</dbReference>
<dbReference type="PRINTS" id="PR00035">
    <property type="entry name" value="HTHGNTR"/>
</dbReference>
<dbReference type="PANTHER" id="PTHR43537:SF44">
    <property type="entry name" value="GNTR FAMILY REGULATORY PROTEIN"/>
    <property type="match status" value="1"/>
</dbReference>
<keyword evidence="1" id="KW-0805">Transcription regulation</keyword>
<evidence type="ECO:0000256" key="2">
    <source>
        <dbReference type="ARBA" id="ARBA00023125"/>
    </source>
</evidence>
<dbReference type="Gene3D" id="1.20.120.530">
    <property type="entry name" value="GntR ligand-binding domain-like"/>
    <property type="match status" value="1"/>
</dbReference>
<dbReference type="SUPFAM" id="SSF46785">
    <property type="entry name" value="Winged helix' DNA-binding domain"/>
    <property type="match status" value="1"/>
</dbReference>
<reference evidence="5" key="1">
    <citation type="submission" date="2014-06" db="EMBL/GenBank/DDBJ databases">
        <title>Key roles for freshwater Actinobacteria revealed by deep metagenomic sequencing.</title>
        <authorList>
            <person name="Ghai R."/>
            <person name="Mizuno C.M."/>
            <person name="Picazo A."/>
            <person name="Camacho A."/>
            <person name="Rodriguez-Valera F."/>
        </authorList>
    </citation>
    <scope>NUCLEOTIDE SEQUENCE</scope>
</reference>
<dbReference type="GO" id="GO:0003677">
    <property type="term" value="F:DNA binding"/>
    <property type="evidence" value="ECO:0007669"/>
    <property type="project" value="UniProtKB-KW"/>
</dbReference>
<dbReference type="InterPro" id="IPR000524">
    <property type="entry name" value="Tscrpt_reg_HTH_GntR"/>
</dbReference>
<dbReference type="CDD" id="cd07377">
    <property type="entry name" value="WHTH_GntR"/>
    <property type="match status" value="1"/>
</dbReference>
<dbReference type="SUPFAM" id="SSF48008">
    <property type="entry name" value="GntR ligand-binding domain-like"/>
    <property type="match status" value="1"/>
</dbReference>
<dbReference type="Pfam" id="PF07729">
    <property type="entry name" value="FCD"/>
    <property type="match status" value="1"/>
</dbReference>
<dbReference type="InterPro" id="IPR008920">
    <property type="entry name" value="TF_FadR/GntR_C"/>
</dbReference>
<evidence type="ECO:0000259" key="4">
    <source>
        <dbReference type="PROSITE" id="PS50949"/>
    </source>
</evidence>
<dbReference type="InterPro" id="IPR036388">
    <property type="entry name" value="WH-like_DNA-bd_sf"/>
</dbReference>
<dbReference type="SMART" id="SM00345">
    <property type="entry name" value="HTH_GNTR"/>
    <property type="match status" value="1"/>
</dbReference>
<dbReference type="InterPro" id="IPR036390">
    <property type="entry name" value="WH_DNA-bd_sf"/>
</dbReference>
<dbReference type="InterPro" id="IPR011711">
    <property type="entry name" value="GntR_C"/>
</dbReference>
<proteinExistence type="predicted"/>